<dbReference type="InterPro" id="IPR043502">
    <property type="entry name" value="DNA/RNA_pol_sf"/>
</dbReference>
<dbReference type="PANTHER" id="PTHR34072:SF52">
    <property type="entry name" value="RIBONUCLEASE H"/>
    <property type="match status" value="1"/>
</dbReference>
<evidence type="ECO:0000259" key="5">
    <source>
        <dbReference type="PROSITE" id="PS50158"/>
    </source>
</evidence>
<dbReference type="Proteomes" id="UP001151760">
    <property type="component" value="Unassembled WGS sequence"/>
</dbReference>
<proteinExistence type="predicted"/>
<dbReference type="GO" id="GO:0003964">
    <property type="term" value="F:RNA-directed DNA polymerase activity"/>
    <property type="evidence" value="ECO:0007669"/>
    <property type="project" value="UniProtKB-KW"/>
</dbReference>
<dbReference type="InterPro" id="IPR001878">
    <property type="entry name" value="Znf_CCHC"/>
</dbReference>
<feature type="domain" description="CCHC-type" evidence="5">
    <location>
        <begin position="107"/>
        <end position="122"/>
    </location>
</feature>
<evidence type="ECO:0000256" key="2">
    <source>
        <dbReference type="ARBA" id="ARBA00022750"/>
    </source>
</evidence>
<keyword evidence="4" id="KW-0862">Zinc</keyword>
<protein>
    <submittedName>
        <fullName evidence="6">Reverse transcriptase domain-containing protein</fullName>
    </submittedName>
</protein>
<keyword evidence="4" id="KW-0863">Zinc-finger</keyword>
<keyword evidence="2" id="KW-0064">Aspartyl protease</keyword>
<dbReference type="Pfam" id="PF24626">
    <property type="entry name" value="SH3_Tf2-1"/>
    <property type="match status" value="1"/>
</dbReference>
<keyword evidence="4" id="KW-0479">Metal-binding</keyword>
<evidence type="ECO:0000256" key="1">
    <source>
        <dbReference type="ARBA" id="ARBA00022670"/>
    </source>
</evidence>
<dbReference type="InterPro" id="IPR043128">
    <property type="entry name" value="Rev_trsase/Diguanyl_cyclase"/>
</dbReference>
<evidence type="ECO:0000256" key="4">
    <source>
        <dbReference type="PROSITE-ProRule" id="PRU00047"/>
    </source>
</evidence>
<dbReference type="SUPFAM" id="SSF56672">
    <property type="entry name" value="DNA/RNA polymerases"/>
    <property type="match status" value="1"/>
</dbReference>
<dbReference type="PANTHER" id="PTHR34072">
    <property type="entry name" value="ENZYMATIC POLYPROTEIN-RELATED"/>
    <property type="match status" value="1"/>
</dbReference>
<keyword evidence="3" id="KW-0238">DNA-binding</keyword>
<dbReference type="PROSITE" id="PS50158">
    <property type="entry name" value="ZF_CCHC"/>
    <property type="match status" value="1"/>
</dbReference>
<evidence type="ECO:0000313" key="7">
    <source>
        <dbReference type="Proteomes" id="UP001151760"/>
    </source>
</evidence>
<comment type="caution">
    <text evidence="6">The sequence shown here is derived from an EMBL/GenBank/DDBJ whole genome shotgun (WGS) entry which is preliminary data.</text>
</comment>
<keyword evidence="7" id="KW-1185">Reference proteome</keyword>
<keyword evidence="6" id="KW-0808">Transferase</keyword>
<organism evidence="6 7">
    <name type="scientific">Tanacetum coccineum</name>
    <dbReference type="NCBI Taxonomy" id="301880"/>
    <lineage>
        <taxon>Eukaryota</taxon>
        <taxon>Viridiplantae</taxon>
        <taxon>Streptophyta</taxon>
        <taxon>Embryophyta</taxon>
        <taxon>Tracheophyta</taxon>
        <taxon>Spermatophyta</taxon>
        <taxon>Magnoliopsida</taxon>
        <taxon>eudicotyledons</taxon>
        <taxon>Gunneridae</taxon>
        <taxon>Pentapetalae</taxon>
        <taxon>asterids</taxon>
        <taxon>campanulids</taxon>
        <taxon>Asterales</taxon>
        <taxon>Asteraceae</taxon>
        <taxon>Asteroideae</taxon>
        <taxon>Anthemideae</taxon>
        <taxon>Anthemidinae</taxon>
        <taxon>Tanacetum</taxon>
    </lineage>
</organism>
<sequence length="530" mass="60308">MGQSGMIQIHVFFIQLLKIRKGEEETSEGAELTRILIRIEALLPSSSSPCKFASTYEIREVTSPFKCTALEDLLGRARIKEVDFIRKKNKEKKELNIKNYTKPTIVCYGCNGIGHKLNECPKARAREAGPIRAIKEEKAEAPKAKVHAYPMTAEEAQSIPDVVTGLKVNPSKIKSVKKWQAPKSVSEIRSFLRLAEYCRSFIQDFSKIAYSLTKLTKTNAPFAWGKEQDEAFCALRNKLCEASILVLPKGTEDMVVYSDTSYSCLGCVLMQRGKVIAYASSQLKKHEENYPTHNLEFATRSFQEELRTRFNMSTTFDPQTDGQSKRTIQTLEDTLRACVIDFGGNWDNHLPLVEFAYNNSYNLSVERRVGEVAYVLELLEEMKGIHNTFHVSYLRKCLADATSVVTLDDIEIDLELTSQEDLEAILGRKIRQLRNKEIPLVKVKWSFQGRNPVKGENCYTSKPDKEPSEEGLSIASRNKLKEYREARLASLDPLLGYVMLVSENKSYLCHSFVEQMRVMRLYDGQLWVDG</sequence>
<dbReference type="Gene3D" id="3.30.420.10">
    <property type="entry name" value="Ribonuclease H-like superfamily/Ribonuclease H"/>
    <property type="match status" value="1"/>
</dbReference>
<keyword evidence="6" id="KW-0695">RNA-directed DNA polymerase</keyword>
<dbReference type="InterPro" id="IPR041577">
    <property type="entry name" value="RT_RNaseH_2"/>
</dbReference>
<dbReference type="InterPro" id="IPR036397">
    <property type="entry name" value="RNaseH_sf"/>
</dbReference>
<keyword evidence="2" id="KW-0378">Hydrolase</keyword>
<keyword evidence="1" id="KW-0645">Protease</keyword>
<keyword evidence="6" id="KW-0548">Nucleotidyltransferase</keyword>
<accession>A0ABQ5BPD1</accession>
<dbReference type="InterPro" id="IPR056924">
    <property type="entry name" value="SH3_Tf2-1"/>
</dbReference>
<dbReference type="Pfam" id="PF17919">
    <property type="entry name" value="RT_RNaseH_2"/>
    <property type="match status" value="1"/>
</dbReference>
<reference evidence="6" key="1">
    <citation type="journal article" date="2022" name="Int. J. Mol. Sci.">
        <title>Draft Genome of Tanacetum Coccineum: Genomic Comparison of Closely Related Tanacetum-Family Plants.</title>
        <authorList>
            <person name="Yamashiro T."/>
            <person name="Shiraishi A."/>
            <person name="Nakayama K."/>
            <person name="Satake H."/>
        </authorList>
    </citation>
    <scope>NUCLEOTIDE SEQUENCE</scope>
</reference>
<reference evidence="6" key="2">
    <citation type="submission" date="2022-01" db="EMBL/GenBank/DDBJ databases">
        <authorList>
            <person name="Yamashiro T."/>
            <person name="Shiraishi A."/>
            <person name="Satake H."/>
            <person name="Nakayama K."/>
        </authorList>
    </citation>
    <scope>NUCLEOTIDE SEQUENCE</scope>
</reference>
<evidence type="ECO:0000256" key="3">
    <source>
        <dbReference type="ARBA" id="ARBA00023125"/>
    </source>
</evidence>
<evidence type="ECO:0000313" key="6">
    <source>
        <dbReference type="EMBL" id="GJT16099.1"/>
    </source>
</evidence>
<dbReference type="Gene3D" id="3.30.70.270">
    <property type="match status" value="1"/>
</dbReference>
<dbReference type="InterPro" id="IPR036875">
    <property type="entry name" value="Znf_CCHC_sf"/>
</dbReference>
<gene>
    <name evidence="6" type="ORF">Tco_0874805</name>
</gene>
<dbReference type="EMBL" id="BQNB010013448">
    <property type="protein sequence ID" value="GJT16099.1"/>
    <property type="molecule type" value="Genomic_DNA"/>
</dbReference>
<name>A0ABQ5BPD1_9ASTR</name>
<dbReference type="SUPFAM" id="SSF57756">
    <property type="entry name" value="Retrovirus zinc finger-like domains"/>
    <property type="match status" value="1"/>
</dbReference>